<organism evidence="1 2">
    <name type="scientific">Plakobranchus ocellatus</name>
    <dbReference type="NCBI Taxonomy" id="259542"/>
    <lineage>
        <taxon>Eukaryota</taxon>
        <taxon>Metazoa</taxon>
        <taxon>Spiralia</taxon>
        <taxon>Lophotrochozoa</taxon>
        <taxon>Mollusca</taxon>
        <taxon>Gastropoda</taxon>
        <taxon>Heterobranchia</taxon>
        <taxon>Euthyneura</taxon>
        <taxon>Panpulmonata</taxon>
        <taxon>Sacoglossa</taxon>
        <taxon>Placobranchoidea</taxon>
        <taxon>Plakobranchidae</taxon>
        <taxon>Plakobranchus</taxon>
    </lineage>
</organism>
<comment type="caution">
    <text evidence="1">The sequence shown here is derived from an EMBL/GenBank/DDBJ whole genome shotgun (WGS) entry which is preliminary data.</text>
</comment>
<reference evidence="1 2" key="1">
    <citation type="journal article" date="2021" name="Elife">
        <title>Chloroplast acquisition without the gene transfer in kleptoplastic sea slugs, Plakobranchus ocellatus.</title>
        <authorList>
            <person name="Maeda T."/>
            <person name="Takahashi S."/>
            <person name="Yoshida T."/>
            <person name="Shimamura S."/>
            <person name="Takaki Y."/>
            <person name="Nagai Y."/>
            <person name="Toyoda A."/>
            <person name="Suzuki Y."/>
            <person name="Arimoto A."/>
            <person name="Ishii H."/>
            <person name="Satoh N."/>
            <person name="Nishiyama T."/>
            <person name="Hasebe M."/>
            <person name="Maruyama T."/>
            <person name="Minagawa J."/>
            <person name="Obokata J."/>
            <person name="Shigenobu S."/>
        </authorList>
    </citation>
    <scope>NUCLEOTIDE SEQUENCE [LARGE SCALE GENOMIC DNA]</scope>
</reference>
<evidence type="ECO:0000313" key="2">
    <source>
        <dbReference type="Proteomes" id="UP000735302"/>
    </source>
</evidence>
<name>A0AAV3Y7R6_9GAST</name>
<protein>
    <recommendedName>
        <fullName evidence="3">Secreted protein</fullName>
    </recommendedName>
</protein>
<dbReference type="AlphaFoldDB" id="A0AAV3Y7R6"/>
<gene>
    <name evidence="1" type="ORF">PoB_000466200</name>
</gene>
<evidence type="ECO:0008006" key="3">
    <source>
        <dbReference type="Google" id="ProtNLM"/>
    </source>
</evidence>
<dbReference type="Proteomes" id="UP000735302">
    <property type="component" value="Unassembled WGS sequence"/>
</dbReference>
<evidence type="ECO:0000313" key="1">
    <source>
        <dbReference type="EMBL" id="GFN78156.1"/>
    </source>
</evidence>
<keyword evidence="2" id="KW-1185">Reference proteome</keyword>
<sequence>MSSVHLLAVFVMSRSSCIQLQALLRIFAERDSLLTHCVRLLKKSSTDFNVTESLMQWNIQSGLPPSSQCGRRMAQSALVGTTRPH</sequence>
<proteinExistence type="predicted"/>
<accession>A0AAV3Y7R6</accession>
<dbReference type="EMBL" id="BLXT01000553">
    <property type="protein sequence ID" value="GFN78156.1"/>
    <property type="molecule type" value="Genomic_DNA"/>
</dbReference>